<evidence type="ECO:0000313" key="1">
    <source>
        <dbReference type="EMBL" id="KAJ9104711.1"/>
    </source>
</evidence>
<name>A0ACC2W1G9_9TREE</name>
<gene>
    <name evidence="1" type="ORF">QFC20_004483</name>
</gene>
<organism evidence="1 2">
    <name type="scientific">Naganishia adeliensis</name>
    <dbReference type="NCBI Taxonomy" id="92952"/>
    <lineage>
        <taxon>Eukaryota</taxon>
        <taxon>Fungi</taxon>
        <taxon>Dikarya</taxon>
        <taxon>Basidiomycota</taxon>
        <taxon>Agaricomycotina</taxon>
        <taxon>Tremellomycetes</taxon>
        <taxon>Filobasidiales</taxon>
        <taxon>Filobasidiaceae</taxon>
        <taxon>Naganishia</taxon>
    </lineage>
</organism>
<comment type="caution">
    <text evidence="1">The sequence shown here is derived from an EMBL/GenBank/DDBJ whole genome shotgun (WGS) entry which is preliminary data.</text>
</comment>
<protein>
    <submittedName>
        <fullName evidence="1">Uncharacterized protein</fullName>
    </submittedName>
</protein>
<keyword evidence="2" id="KW-1185">Reference proteome</keyword>
<dbReference type="EMBL" id="JASBWS010000052">
    <property type="protein sequence ID" value="KAJ9104711.1"/>
    <property type="molecule type" value="Genomic_DNA"/>
</dbReference>
<reference evidence="1" key="1">
    <citation type="submission" date="2023-04" db="EMBL/GenBank/DDBJ databases">
        <title>Draft Genome sequencing of Naganishia species isolated from polar environments using Oxford Nanopore Technology.</title>
        <authorList>
            <person name="Leo P."/>
            <person name="Venkateswaran K."/>
        </authorList>
    </citation>
    <scope>NUCLEOTIDE SEQUENCE</scope>
    <source>
        <strain evidence="1">MNA-CCFEE 5262</strain>
    </source>
</reference>
<dbReference type="Proteomes" id="UP001230649">
    <property type="component" value="Unassembled WGS sequence"/>
</dbReference>
<accession>A0ACC2W1G9</accession>
<evidence type="ECO:0000313" key="2">
    <source>
        <dbReference type="Proteomes" id="UP001230649"/>
    </source>
</evidence>
<sequence length="202" mass="21693">MSHAPPSRMPPPPAEPEETDGASANERLLSAAKSDNEELLEEAFADPSLDVNFQDGLGNTALHYAIIYASTTVLEHILCHEQCDVDLQNKLQRDTPLHLAVKTEEEGRHGLQLHLVENLTEAGANPLIKNKHGLRPIDLLPPPPPPSRNGTTTSDAELEGTEAVRAALRRAEAEFAMTSGGPGNDDIASDDDLIDADDIASD</sequence>
<proteinExistence type="predicted"/>